<dbReference type="InParanoid" id="A0A6P7F8S3"/>
<accession>A0A6P7F8S3</accession>
<dbReference type="PANTHER" id="PTHR21844:SF2">
    <property type="entry name" value="PROLINE-RICH AKT1 SUBSTRATE 1"/>
    <property type="match status" value="1"/>
</dbReference>
<evidence type="ECO:0000313" key="2">
    <source>
        <dbReference type="RefSeq" id="XP_028129855.1"/>
    </source>
</evidence>
<dbReference type="Pfam" id="PF15798">
    <property type="entry name" value="PRAS"/>
    <property type="match status" value="1"/>
</dbReference>
<dbReference type="GO" id="GO:0032007">
    <property type="term" value="P:negative regulation of TOR signaling"/>
    <property type="evidence" value="ECO:0007669"/>
    <property type="project" value="InterPro"/>
</dbReference>
<dbReference type="GO" id="GO:0005737">
    <property type="term" value="C:cytoplasm"/>
    <property type="evidence" value="ECO:0007669"/>
    <property type="project" value="TreeGrafter"/>
</dbReference>
<protein>
    <submittedName>
        <fullName evidence="2">Uncharacterized protein LOC114325907</fullName>
    </submittedName>
</protein>
<name>A0A6P7F8S3_DIAVI</name>
<feature type="compositionally biased region" description="Polar residues" evidence="1">
    <location>
        <begin position="225"/>
        <end position="234"/>
    </location>
</feature>
<feature type="region of interest" description="Disordered" evidence="1">
    <location>
        <begin position="271"/>
        <end position="335"/>
    </location>
</feature>
<dbReference type="KEGG" id="dvv:114325907"/>
<dbReference type="GO" id="GO:0048011">
    <property type="term" value="P:neurotrophin TRK receptor signaling pathway"/>
    <property type="evidence" value="ECO:0007669"/>
    <property type="project" value="InterPro"/>
</dbReference>
<feature type="compositionally biased region" description="Basic residues" evidence="1">
    <location>
        <begin position="241"/>
        <end position="250"/>
    </location>
</feature>
<proteinExistence type="predicted"/>
<dbReference type="InterPro" id="IPR026682">
    <property type="entry name" value="AKT1S1"/>
</dbReference>
<organism evidence="2">
    <name type="scientific">Diabrotica virgifera virgifera</name>
    <name type="common">western corn rootworm</name>
    <dbReference type="NCBI Taxonomy" id="50390"/>
    <lineage>
        <taxon>Eukaryota</taxon>
        <taxon>Metazoa</taxon>
        <taxon>Ecdysozoa</taxon>
        <taxon>Arthropoda</taxon>
        <taxon>Hexapoda</taxon>
        <taxon>Insecta</taxon>
        <taxon>Pterygota</taxon>
        <taxon>Neoptera</taxon>
        <taxon>Endopterygota</taxon>
        <taxon>Coleoptera</taxon>
        <taxon>Polyphaga</taxon>
        <taxon>Cucujiformia</taxon>
        <taxon>Chrysomeloidea</taxon>
        <taxon>Chrysomelidae</taxon>
        <taxon>Galerucinae</taxon>
        <taxon>Diabroticina</taxon>
        <taxon>Diabroticites</taxon>
        <taxon>Diabrotica</taxon>
    </lineage>
</organism>
<dbReference type="AlphaFoldDB" id="A0A6P7F8S3"/>
<feature type="compositionally biased region" description="Basic and acidic residues" evidence="1">
    <location>
        <begin position="284"/>
        <end position="296"/>
    </location>
</feature>
<evidence type="ECO:0000256" key="1">
    <source>
        <dbReference type="SAM" id="MobiDB-lite"/>
    </source>
</evidence>
<reference evidence="2" key="1">
    <citation type="submission" date="2025-08" db="UniProtKB">
        <authorList>
            <consortium name="RefSeq"/>
        </authorList>
    </citation>
    <scope>IDENTIFICATION</scope>
    <source>
        <tissue evidence="2">Whole insect</tissue>
    </source>
</reference>
<dbReference type="FunCoup" id="A0A6P7F8S3">
    <property type="interactions" value="238"/>
</dbReference>
<dbReference type="PANTHER" id="PTHR21844">
    <property type="entry name" value="AKT1 SUBSTRATE 1 PROTEIN"/>
    <property type="match status" value="1"/>
</dbReference>
<feature type="compositionally biased region" description="Polar residues" evidence="1">
    <location>
        <begin position="317"/>
        <end position="327"/>
    </location>
</feature>
<dbReference type="OrthoDB" id="9992964at2759"/>
<sequence length="370" mass="41626">MFSCFCLNIIIETGSNDFQKVTTESLNLAEEEKQDGFFEQPLLQVVKLKNITKIQPGLVQTRTVGHWNINCCINCIKETYAVHKDKGASCVLICAKLLDSKSIERIMAEQVTLSKVFNIVINPSDIKENAKILNLYQHCDIEAIVKSIREHMSEFLRKEMVAVEERIKKYSEEQYEILNNLKDAAYEEHDSLVKLAQSLTDQTKPESTKPPMEPTEAKEAIPKSFNLNEQINLRSTEKTKQLRHTPKRQRSTPAATISSFDAEGLFDFEGSDGLNSLSESDIGESDKDDTKEERSNLPRNRPSRGSIAKSLPMNIPTFLSQARNPSTEDLDDLPQEDNLDIAASIKALAKSVHGDAVFGELPRPRLSTQI</sequence>
<dbReference type="RefSeq" id="XP_028129855.1">
    <property type="nucleotide sequence ID" value="XM_028274054.1"/>
</dbReference>
<gene>
    <name evidence="2" type="primary">LOC114325907</name>
</gene>
<feature type="region of interest" description="Disordered" evidence="1">
    <location>
        <begin position="198"/>
        <end position="258"/>
    </location>
</feature>